<dbReference type="GO" id="GO:0005524">
    <property type="term" value="F:ATP binding"/>
    <property type="evidence" value="ECO:0007669"/>
    <property type="project" value="UniProtKB-UniRule"/>
</dbReference>
<evidence type="ECO:0000256" key="8">
    <source>
        <dbReference type="ARBA" id="ARBA00023204"/>
    </source>
</evidence>
<dbReference type="InterPro" id="IPR013986">
    <property type="entry name" value="DExx_box_DNA_helicase_dom_sf"/>
</dbReference>
<dbReference type="GO" id="GO:0016887">
    <property type="term" value="F:ATP hydrolysis activity"/>
    <property type="evidence" value="ECO:0007669"/>
    <property type="project" value="RHEA"/>
</dbReference>
<evidence type="ECO:0000256" key="10">
    <source>
        <dbReference type="ARBA" id="ARBA00034617"/>
    </source>
</evidence>
<dbReference type="InterPro" id="IPR014017">
    <property type="entry name" value="DNA_helicase_UvrD-like_C"/>
</dbReference>
<keyword evidence="7 13" id="KW-0238">DNA-binding</keyword>
<evidence type="ECO:0000259" key="15">
    <source>
        <dbReference type="PROSITE" id="PS51198"/>
    </source>
</evidence>
<dbReference type="FunFam" id="1.10.10.160:FF:000001">
    <property type="entry name" value="ATP-dependent DNA helicase"/>
    <property type="match status" value="1"/>
</dbReference>
<dbReference type="AlphaFoldDB" id="A0A051TSJ4"/>
<dbReference type="GO" id="GO:0005829">
    <property type="term" value="C:cytosol"/>
    <property type="evidence" value="ECO:0007669"/>
    <property type="project" value="TreeGrafter"/>
</dbReference>
<accession>A0A051TSJ4</accession>
<keyword evidence="3" id="KW-0227">DNA damage</keyword>
<dbReference type="GO" id="GO:0006260">
    <property type="term" value="P:DNA replication"/>
    <property type="evidence" value="ECO:0007669"/>
    <property type="project" value="InterPro"/>
</dbReference>
<sequence length="774" mass="85406">MSVHATDAKPASEADQLLEGLNPQQRQAVVHEGSPLLIVAGAGSGKTAVLTRRIAYLIAERGVGVGQVLAITFTNKAAAEMRERVVRLVGNRARAMWVSTFHSTCVRILRNQASLIEGLNSNFSIYDADDSRRLLQMIGRDMGLDIKRYSPRLLANAISNLKNELIDPAQAVGNLTDDSDELSRTVASVYGEYQRRLRAANALDFDDLIGETVAVLRAFPQVAQHYRRRFRHVLVDEYQDTNHAQYVLVRELVGTDTEDGVPPGELCVVGDADQSIYAFRGATIRNIEDFERDYPDATTILLEQNYRSTQNILSAANSVIARNTGRRDKRLWTAEGAGELIVGYVADNEHDEARFVAEEIDALAQKGEITYNDVAVFYRTNNSSRSFEEVFIRAGIPYKVVGGVRFYERKEIRDIVAYLRVLDNPGDAVSMRRILNTPRRGIGDRAEACVAVYAENTGAGFADALVAAAEGKVPMLNSRAEKAIAGFVELLDELRGRLDDDLGDLVESVLERTGYRRELESSTDPQELARLDNLNELVSVAHEFSTDRANAAALGESLQTPEDEDVPDTGVLAEFLERVSLVSDSDEIPEDDAGMVTLMTLHTAKGLEFPVVFVTGWEDGMFPHMRSLDDPVELSEERRLAYVGITRARQRLYVSRAIVRSSWGQPMLNPESRFLQEIPQELIEWRRTAPAPSFSAPVSGAGRFGTPRAAPTRSGTSKRPLLVLAAGDRVTHDKYGLGRVEEVSGVGESAMSLIDFGSSGRVKLMHNHAPISKL</sequence>
<evidence type="ECO:0000256" key="11">
    <source>
        <dbReference type="ARBA" id="ARBA00048988"/>
    </source>
</evidence>
<evidence type="ECO:0000256" key="14">
    <source>
        <dbReference type="SAM" id="MobiDB-lite"/>
    </source>
</evidence>
<evidence type="ECO:0000256" key="7">
    <source>
        <dbReference type="ARBA" id="ARBA00023125"/>
    </source>
</evidence>
<dbReference type="CDD" id="cd18807">
    <property type="entry name" value="SF1_C_UvrD"/>
    <property type="match status" value="2"/>
</dbReference>
<dbReference type="PANTHER" id="PTHR11070">
    <property type="entry name" value="UVRD / RECB / PCRA DNA HELICASE FAMILY MEMBER"/>
    <property type="match status" value="1"/>
</dbReference>
<dbReference type="Gene3D" id="3.40.50.300">
    <property type="entry name" value="P-loop containing nucleotide triphosphate hydrolases"/>
    <property type="match status" value="2"/>
</dbReference>
<feature type="domain" description="UvrD-like helicase ATP-binding" evidence="15">
    <location>
        <begin position="19"/>
        <end position="309"/>
    </location>
</feature>
<feature type="domain" description="UvrD-like helicase C-terminal" evidence="16">
    <location>
        <begin position="310"/>
        <end position="606"/>
    </location>
</feature>
<proteinExistence type="inferred from homology"/>
<dbReference type="Pfam" id="PF21196">
    <property type="entry name" value="PcrA_UvrD_tudor"/>
    <property type="match status" value="1"/>
</dbReference>
<feature type="region of interest" description="Disordered" evidence="14">
    <location>
        <begin position="696"/>
        <end position="716"/>
    </location>
</feature>
<dbReference type="Proteomes" id="UP000025947">
    <property type="component" value="Unassembled WGS sequence"/>
</dbReference>
<evidence type="ECO:0000256" key="2">
    <source>
        <dbReference type="ARBA" id="ARBA00022741"/>
    </source>
</evidence>
<keyword evidence="8" id="KW-0234">DNA repair</keyword>
<comment type="catalytic activity">
    <reaction evidence="10">
        <text>Couples ATP hydrolysis with the unwinding of duplex DNA by translocating in the 3'-5' direction.</text>
        <dbReference type="EC" id="5.6.2.4"/>
    </reaction>
</comment>
<name>A0A051TSJ4_9MYCO</name>
<reference evidence="17 18" key="1">
    <citation type="submission" date="2014-04" db="EMBL/GenBank/DDBJ databases">
        <title>The Genome Sequence of Mycobacterium tuberculosis TKK-01-0051.</title>
        <authorList>
            <consortium name="The Broad Institute Genomics Platform"/>
            <consortium name="The Broad Institute Genome Sequencing Center for Infectious Disease"/>
            <person name="Earl A.M."/>
            <person name="Cohen K."/>
            <person name="Pym A."/>
            <person name="Bishai W."/>
            <person name="Maharaj K."/>
            <person name="Desjardins C."/>
            <person name="Abeel T."/>
            <person name="Young S."/>
            <person name="Zeng Q."/>
            <person name="Gargeya S."/>
            <person name="Abouelleil A."/>
            <person name="Alvarado L."/>
            <person name="Chapman S.B."/>
            <person name="Gainer-Dewar J."/>
            <person name="Goldberg J."/>
            <person name="Griggs A."/>
            <person name="Gujja S."/>
            <person name="Hansen M."/>
            <person name="Howarth C."/>
            <person name="Imamovic A."/>
            <person name="Larimer J."/>
            <person name="Murphy C."/>
            <person name="Naylor J."/>
            <person name="Pearson M."/>
            <person name="Poon T.W."/>
            <person name="Priest M."/>
            <person name="Roberts A."/>
            <person name="Saif S."/>
            <person name="Shea T."/>
            <person name="Sykes S."/>
            <person name="Wortman J."/>
            <person name="Nusbaum C."/>
            <person name="Birren B."/>
        </authorList>
    </citation>
    <scope>NUCLEOTIDE SEQUENCE [LARGE SCALE GENOMIC DNA]</scope>
    <source>
        <strain evidence="17 18">TKK-01-0051</strain>
    </source>
</reference>
<gene>
    <name evidence="17" type="ORF">K875_04870</name>
</gene>
<dbReference type="RefSeq" id="WP_007777004.1">
    <property type="nucleotide sequence ID" value="NZ_KK328284.1"/>
</dbReference>
<dbReference type="GO" id="GO:0003677">
    <property type="term" value="F:DNA binding"/>
    <property type="evidence" value="ECO:0007669"/>
    <property type="project" value="UniProtKB-KW"/>
</dbReference>
<comment type="similarity">
    <text evidence="1 13">Belongs to the helicase family. UvrD subfamily.</text>
</comment>
<dbReference type="GO" id="GO:0000725">
    <property type="term" value="P:recombinational repair"/>
    <property type="evidence" value="ECO:0007669"/>
    <property type="project" value="TreeGrafter"/>
</dbReference>
<evidence type="ECO:0000256" key="5">
    <source>
        <dbReference type="ARBA" id="ARBA00022806"/>
    </source>
</evidence>
<comment type="caution">
    <text evidence="17">The sequence shown here is derived from an EMBL/GenBank/DDBJ whole genome shotgun (WGS) entry which is preliminary data.</text>
</comment>
<evidence type="ECO:0000259" key="16">
    <source>
        <dbReference type="PROSITE" id="PS51217"/>
    </source>
</evidence>
<dbReference type="Pfam" id="PF13361">
    <property type="entry name" value="UvrD_C"/>
    <property type="match status" value="1"/>
</dbReference>
<dbReference type="EC" id="5.6.2.4" evidence="13"/>
<dbReference type="SUPFAM" id="SSF52540">
    <property type="entry name" value="P-loop containing nucleoside triphosphate hydrolases"/>
    <property type="match status" value="1"/>
</dbReference>
<keyword evidence="18" id="KW-1185">Reference proteome</keyword>
<feature type="binding site" evidence="12">
    <location>
        <begin position="40"/>
        <end position="47"/>
    </location>
    <ligand>
        <name>ATP</name>
        <dbReference type="ChEBI" id="CHEBI:30616"/>
    </ligand>
</feature>
<keyword evidence="6 12" id="KW-0067">ATP-binding</keyword>
<dbReference type="PANTHER" id="PTHR11070:SF2">
    <property type="entry name" value="ATP-DEPENDENT DNA HELICASE SRS2"/>
    <property type="match status" value="1"/>
</dbReference>
<dbReference type="EMBL" id="JLXW01000011">
    <property type="protein sequence ID" value="KBZ59311.1"/>
    <property type="molecule type" value="Genomic_DNA"/>
</dbReference>
<evidence type="ECO:0000313" key="18">
    <source>
        <dbReference type="Proteomes" id="UP000025947"/>
    </source>
</evidence>
<dbReference type="Pfam" id="PF00580">
    <property type="entry name" value="UvrD-helicase"/>
    <property type="match status" value="1"/>
</dbReference>
<protein>
    <recommendedName>
        <fullName evidence="13">ATP-dependent DNA helicase</fullName>
        <ecNumber evidence="13">5.6.2.4</ecNumber>
    </recommendedName>
</protein>
<dbReference type="PATRIC" id="fig|1324261.3.peg.4913"/>
<dbReference type="InterPro" id="IPR005751">
    <property type="entry name" value="ATP-dep_DNA_helicase_PcrA"/>
</dbReference>
<dbReference type="GeneID" id="31530304"/>
<evidence type="ECO:0000256" key="3">
    <source>
        <dbReference type="ARBA" id="ARBA00022763"/>
    </source>
</evidence>
<dbReference type="Gene3D" id="1.10.486.10">
    <property type="entry name" value="PCRA, domain 4"/>
    <property type="match status" value="1"/>
</dbReference>
<dbReference type="GO" id="GO:0009314">
    <property type="term" value="P:response to radiation"/>
    <property type="evidence" value="ECO:0007669"/>
    <property type="project" value="UniProtKB-ARBA"/>
</dbReference>
<dbReference type="InterPro" id="IPR027417">
    <property type="entry name" value="P-loop_NTPase"/>
</dbReference>
<dbReference type="GO" id="GO:0033202">
    <property type="term" value="C:DNA helicase complex"/>
    <property type="evidence" value="ECO:0007669"/>
    <property type="project" value="TreeGrafter"/>
</dbReference>
<evidence type="ECO:0000256" key="9">
    <source>
        <dbReference type="ARBA" id="ARBA00023235"/>
    </source>
</evidence>
<dbReference type="FunFam" id="1.10.486.10:FF:000003">
    <property type="entry name" value="ATP-dependent DNA helicase"/>
    <property type="match status" value="1"/>
</dbReference>
<keyword evidence="9" id="KW-0413">Isomerase</keyword>
<dbReference type="PROSITE" id="PS51198">
    <property type="entry name" value="UVRD_HELICASE_ATP_BIND"/>
    <property type="match status" value="1"/>
</dbReference>
<dbReference type="GO" id="GO:0043138">
    <property type="term" value="F:3'-5' DNA helicase activity"/>
    <property type="evidence" value="ECO:0007669"/>
    <property type="project" value="UniProtKB-EC"/>
</dbReference>
<evidence type="ECO:0000313" key="17">
    <source>
        <dbReference type="EMBL" id="KBZ59311.1"/>
    </source>
</evidence>
<organism evidence="17 18">
    <name type="scientific">Mycobacterium [tuberculosis] TKK-01-0051</name>
    <dbReference type="NCBI Taxonomy" id="1324261"/>
    <lineage>
        <taxon>Bacteria</taxon>
        <taxon>Bacillati</taxon>
        <taxon>Actinomycetota</taxon>
        <taxon>Actinomycetes</taxon>
        <taxon>Mycobacteriales</taxon>
        <taxon>Mycobacteriaceae</taxon>
        <taxon>Mycobacterium</taxon>
        <taxon>Mycobacterium avium complex (MAC)</taxon>
    </lineage>
</organism>
<keyword evidence="2 12" id="KW-0547">Nucleotide-binding</keyword>
<evidence type="ECO:0000256" key="6">
    <source>
        <dbReference type="ARBA" id="ARBA00022840"/>
    </source>
</evidence>
<dbReference type="HOGENOM" id="CLU_004585_5_2_11"/>
<keyword evidence="4 12" id="KW-0378">Hydrolase</keyword>
<evidence type="ECO:0000256" key="12">
    <source>
        <dbReference type="PROSITE-ProRule" id="PRU00560"/>
    </source>
</evidence>
<dbReference type="CDD" id="cd17932">
    <property type="entry name" value="DEXQc_UvrD"/>
    <property type="match status" value="1"/>
</dbReference>
<keyword evidence="5 12" id="KW-0347">Helicase</keyword>
<comment type="catalytic activity">
    <reaction evidence="11 13">
        <text>ATP + H2O = ADP + phosphate + H(+)</text>
        <dbReference type="Rhea" id="RHEA:13065"/>
        <dbReference type="ChEBI" id="CHEBI:15377"/>
        <dbReference type="ChEBI" id="CHEBI:15378"/>
        <dbReference type="ChEBI" id="CHEBI:30616"/>
        <dbReference type="ChEBI" id="CHEBI:43474"/>
        <dbReference type="ChEBI" id="CHEBI:456216"/>
        <dbReference type="EC" id="5.6.2.4"/>
    </reaction>
</comment>
<dbReference type="InterPro" id="IPR000212">
    <property type="entry name" value="DNA_helicase_UvrD/REP"/>
</dbReference>
<dbReference type="InterPro" id="IPR014016">
    <property type="entry name" value="UvrD-like_ATP-bd"/>
</dbReference>
<evidence type="ECO:0000256" key="1">
    <source>
        <dbReference type="ARBA" id="ARBA00009922"/>
    </source>
</evidence>
<dbReference type="Gene3D" id="1.10.10.160">
    <property type="match status" value="1"/>
</dbReference>
<evidence type="ECO:0000256" key="13">
    <source>
        <dbReference type="RuleBase" id="RU364053"/>
    </source>
</evidence>
<dbReference type="PROSITE" id="PS51217">
    <property type="entry name" value="UVRD_HELICASE_CTER"/>
    <property type="match status" value="1"/>
</dbReference>
<evidence type="ECO:0000256" key="4">
    <source>
        <dbReference type="ARBA" id="ARBA00022801"/>
    </source>
</evidence>
<dbReference type="NCBIfam" id="TIGR01073">
    <property type="entry name" value="pcrA"/>
    <property type="match status" value="1"/>
</dbReference>